<dbReference type="FunFam" id="3.40.50.970:FF:000007">
    <property type="entry name" value="Acetolactate synthase"/>
    <property type="match status" value="1"/>
</dbReference>
<dbReference type="InterPro" id="IPR000399">
    <property type="entry name" value="TPP-bd_CS"/>
</dbReference>
<dbReference type="Pfam" id="PF02775">
    <property type="entry name" value="TPP_enzyme_C"/>
    <property type="match status" value="1"/>
</dbReference>
<evidence type="ECO:0000259" key="15">
    <source>
        <dbReference type="Pfam" id="PF02776"/>
    </source>
</evidence>
<dbReference type="GO" id="GO:0005948">
    <property type="term" value="C:acetolactate synthase complex"/>
    <property type="evidence" value="ECO:0007669"/>
    <property type="project" value="TreeGrafter"/>
</dbReference>
<keyword evidence="5 12" id="KW-0028">Amino-acid biosynthesis</keyword>
<dbReference type="InterPro" id="IPR011766">
    <property type="entry name" value="TPP_enzyme_TPP-bd"/>
</dbReference>
<keyword evidence="9 12" id="KW-0786">Thiamine pyrophosphate</keyword>
<dbReference type="GO" id="GO:0050660">
    <property type="term" value="F:flavin adenine dinucleotide binding"/>
    <property type="evidence" value="ECO:0007669"/>
    <property type="project" value="InterPro"/>
</dbReference>
<dbReference type="PANTHER" id="PTHR18968:SF13">
    <property type="entry name" value="ACETOLACTATE SYNTHASE CATALYTIC SUBUNIT, MITOCHONDRIAL"/>
    <property type="match status" value="1"/>
</dbReference>
<dbReference type="GO" id="GO:0000287">
    <property type="term" value="F:magnesium ion binding"/>
    <property type="evidence" value="ECO:0007669"/>
    <property type="project" value="UniProtKB-UniRule"/>
</dbReference>
<dbReference type="InterPro" id="IPR012001">
    <property type="entry name" value="Thiamin_PyroP_enz_TPP-bd_dom"/>
</dbReference>
<sequence>MKGSGAKLFVKALMEEGVETVFGYPGGYAVDLFDELYRQDSIQIVLPRHEQGLIHAADGYARSTGKVGVCLVTSGPGATNLVTGIATANYDSVPLVCFTGQVPLGLIGNDAFQEVDIIGITRNICKYGITVRDRNDLGRIIKEAFYIAKSGKPGPVIIDLPKNIQTELGFLDYPDEVNIRGYKPNINVHIGQLKKAWKTLKNAKRPLILAGGGITRGKAYDSLQKLIDKSNIPVVTTIMGRGAIPTDHPLYIGNTGMHGTYASNKAVSECDVLFSIGTRFNDRITGDLNEFAPKAAIIHIDIDTASISRNVKVDIPIVADANIAIEKLLDWVEPFETQKWLEKIKAWDEENPLGMKKGKGMNPEIIINKINEIFEHYTVVSDVGQNQMWTSQFLKMNKERKFLMSGGLGTMGFGFPAALGVQIAHPEEYVISISGDGGIQMNIQELATAVVEELPVIICVFNNNYLGMVRQMQYYFYGKRYAATCLRRRSSCPSNCKGPNSACPPYTPDFIKLAESYEVLGIRVTSEEEIEPAFRRALMNRKKPTLIEFMIDNEELVLPMVKGGNPMSEMILPTGKR</sequence>
<evidence type="ECO:0000256" key="3">
    <source>
        <dbReference type="ARBA" id="ARBA00007812"/>
    </source>
</evidence>
<evidence type="ECO:0000313" key="17">
    <source>
        <dbReference type="Proteomes" id="UP000255036"/>
    </source>
</evidence>
<feature type="domain" description="Thiamine pyrophosphate enzyme N-terminal TPP-binding" evidence="15">
    <location>
        <begin position="5"/>
        <end position="118"/>
    </location>
</feature>
<dbReference type="InterPro" id="IPR045229">
    <property type="entry name" value="TPP_enz"/>
</dbReference>
<evidence type="ECO:0000256" key="4">
    <source>
        <dbReference type="ARBA" id="ARBA00013145"/>
    </source>
</evidence>
<dbReference type="InterPro" id="IPR029035">
    <property type="entry name" value="DHS-like_NAD/FAD-binding_dom"/>
</dbReference>
<evidence type="ECO:0000256" key="10">
    <source>
        <dbReference type="ARBA" id="ARBA00023304"/>
    </source>
</evidence>
<keyword evidence="10 12" id="KW-0100">Branched-chain amino acid biosynthesis</keyword>
<evidence type="ECO:0000256" key="12">
    <source>
        <dbReference type="RuleBase" id="RU003591"/>
    </source>
</evidence>
<reference evidence="16 17" key="1">
    <citation type="submission" date="2018-07" db="EMBL/GenBank/DDBJ databases">
        <title>Anaerosacharophilus polymeroproducens gen. nov. sp. nov., an anaerobic bacterium isolated from salt field.</title>
        <authorList>
            <person name="Kim W."/>
            <person name="Yang S.-H."/>
            <person name="Oh J."/>
            <person name="Lee J.-H."/>
            <person name="Kwon K.K."/>
        </authorList>
    </citation>
    <scope>NUCLEOTIDE SEQUENCE [LARGE SCALE GENOMIC DNA]</scope>
    <source>
        <strain evidence="16 17">MCWD5</strain>
    </source>
</reference>
<dbReference type="GO" id="GO:0030976">
    <property type="term" value="F:thiamine pyrophosphate binding"/>
    <property type="evidence" value="ECO:0007669"/>
    <property type="project" value="UniProtKB-UniRule"/>
</dbReference>
<evidence type="ECO:0000256" key="7">
    <source>
        <dbReference type="ARBA" id="ARBA00022723"/>
    </source>
</evidence>
<name>A0A371AWL1_9FIRM</name>
<dbReference type="PANTHER" id="PTHR18968">
    <property type="entry name" value="THIAMINE PYROPHOSPHATE ENZYMES"/>
    <property type="match status" value="1"/>
</dbReference>
<feature type="domain" description="Thiamine pyrophosphate enzyme TPP-binding" evidence="14">
    <location>
        <begin position="382"/>
        <end position="549"/>
    </location>
</feature>
<dbReference type="CDD" id="cd07035">
    <property type="entry name" value="TPP_PYR_POX_like"/>
    <property type="match status" value="1"/>
</dbReference>
<keyword evidence="8 12" id="KW-0460">Magnesium</keyword>
<comment type="cofactor">
    <cofactor evidence="12">
        <name>thiamine diphosphate</name>
        <dbReference type="ChEBI" id="CHEBI:58937"/>
    </cofactor>
    <text evidence="12">Binds 1 thiamine pyrophosphate per subunit.</text>
</comment>
<dbReference type="OrthoDB" id="4494979at2"/>
<keyword evidence="7 12" id="KW-0479">Metal-binding</keyword>
<evidence type="ECO:0000313" key="16">
    <source>
        <dbReference type="EMBL" id="RDU23922.1"/>
    </source>
</evidence>
<evidence type="ECO:0000256" key="5">
    <source>
        <dbReference type="ARBA" id="ARBA00022605"/>
    </source>
</evidence>
<dbReference type="UniPathway" id="UPA00049">
    <property type="reaction ID" value="UER00059"/>
</dbReference>
<dbReference type="EC" id="2.2.1.6" evidence="4 12"/>
<dbReference type="FunFam" id="3.40.50.1220:FF:000008">
    <property type="entry name" value="Acetolactate synthase"/>
    <property type="match status" value="1"/>
</dbReference>
<protein>
    <recommendedName>
        <fullName evidence="4 12">Acetolactate synthase</fullName>
        <ecNumber evidence="4 12">2.2.1.6</ecNumber>
    </recommendedName>
</protein>
<evidence type="ECO:0000256" key="8">
    <source>
        <dbReference type="ARBA" id="ARBA00022842"/>
    </source>
</evidence>
<dbReference type="EMBL" id="QRCT01000016">
    <property type="protein sequence ID" value="RDU23922.1"/>
    <property type="molecule type" value="Genomic_DNA"/>
</dbReference>
<evidence type="ECO:0000256" key="11">
    <source>
        <dbReference type="ARBA" id="ARBA00048670"/>
    </source>
</evidence>
<comment type="catalytic activity">
    <reaction evidence="11 12">
        <text>2 pyruvate + H(+) = (2S)-2-acetolactate + CO2</text>
        <dbReference type="Rhea" id="RHEA:25249"/>
        <dbReference type="ChEBI" id="CHEBI:15361"/>
        <dbReference type="ChEBI" id="CHEBI:15378"/>
        <dbReference type="ChEBI" id="CHEBI:16526"/>
        <dbReference type="ChEBI" id="CHEBI:58476"/>
        <dbReference type="EC" id="2.2.1.6"/>
    </reaction>
</comment>
<comment type="pathway">
    <text evidence="1 12">Amino-acid biosynthesis; L-isoleucine biosynthesis; L-isoleucine from 2-oxobutanoate: step 1/4.</text>
</comment>
<gene>
    <name evidence="16" type="primary">ilvB</name>
    <name evidence="16" type="ORF">DWV06_06405</name>
</gene>
<evidence type="ECO:0000256" key="1">
    <source>
        <dbReference type="ARBA" id="ARBA00004974"/>
    </source>
</evidence>
<evidence type="ECO:0000259" key="13">
    <source>
        <dbReference type="Pfam" id="PF00205"/>
    </source>
</evidence>
<evidence type="ECO:0000256" key="9">
    <source>
        <dbReference type="ARBA" id="ARBA00023052"/>
    </source>
</evidence>
<dbReference type="GO" id="GO:0009099">
    <property type="term" value="P:L-valine biosynthetic process"/>
    <property type="evidence" value="ECO:0007669"/>
    <property type="project" value="UniProtKB-UniPathway"/>
</dbReference>
<dbReference type="InterPro" id="IPR012000">
    <property type="entry name" value="Thiamin_PyroP_enz_cen_dom"/>
</dbReference>
<dbReference type="SUPFAM" id="SSF52518">
    <property type="entry name" value="Thiamin diphosphate-binding fold (THDP-binding)"/>
    <property type="match status" value="2"/>
</dbReference>
<dbReference type="UniPathway" id="UPA00047">
    <property type="reaction ID" value="UER00055"/>
</dbReference>
<dbReference type="RefSeq" id="WP_115481355.1">
    <property type="nucleotide sequence ID" value="NZ_QRCT01000016.1"/>
</dbReference>
<comment type="caution">
    <text evidence="16">The sequence shown here is derived from an EMBL/GenBank/DDBJ whole genome shotgun (WGS) entry which is preliminary data.</text>
</comment>
<dbReference type="InterPro" id="IPR012846">
    <property type="entry name" value="Acetolactate_synth_lsu"/>
</dbReference>
<dbReference type="CDD" id="cd02015">
    <property type="entry name" value="TPP_AHAS"/>
    <property type="match status" value="1"/>
</dbReference>
<evidence type="ECO:0000256" key="2">
    <source>
        <dbReference type="ARBA" id="ARBA00005025"/>
    </source>
</evidence>
<dbReference type="Gene3D" id="3.40.50.1220">
    <property type="entry name" value="TPP-binding domain"/>
    <property type="match status" value="1"/>
</dbReference>
<organism evidence="16 17">
    <name type="scientific">Anaerosacchariphilus polymeriproducens</name>
    <dbReference type="NCBI Taxonomy" id="1812858"/>
    <lineage>
        <taxon>Bacteria</taxon>
        <taxon>Bacillati</taxon>
        <taxon>Bacillota</taxon>
        <taxon>Clostridia</taxon>
        <taxon>Lachnospirales</taxon>
        <taxon>Lachnospiraceae</taxon>
        <taxon>Anaerosacchariphilus</taxon>
    </lineage>
</organism>
<keyword evidence="17" id="KW-1185">Reference proteome</keyword>
<dbReference type="GO" id="GO:0003984">
    <property type="term" value="F:acetolactate synthase activity"/>
    <property type="evidence" value="ECO:0007669"/>
    <property type="project" value="UniProtKB-EC"/>
</dbReference>
<dbReference type="GO" id="GO:0009097">
    <property type="term" value="P:isoleucine biosynthetic process"/>
    <property type="evidence" value="ECO:0007669"/>
    <property type="project" value="UniProtKB-UniPathway"/>
</dbReference>
<comment type="similarity">
    <text evidence="3 12">Belongs to the TPP enzyme family.</text>
</comment>
<accession>A0A371AWL1</accession>
<dbReference type="InterPro" id="IPR029061">
    <property type="entry name" value="THDP-binding"/>
</dbReference>
<evidence type="ECO:0000259" key="14">
    <source>
        <dbReference type="Pfam" id="PF02775"/>
    </source>
</evidence>
<dbReference type="AlphaFoldDB" id="A0A371AWL1"/>
<evidence type="ECO:0000256" key="6">
    <source>
        <dbReference type="ARBA" id="ARBA00022679"/>
    </source>
</evidence>
<comment type="cofactor">
    <cofactor evidence="12">
        <name>Mg(2+)</name>
        <dbReference type="ChEBI" id="CHEBI:18420"/>
    </cofactor>
    <text evidence="12">Binds 1 Mg(2+) ion per subunit.</text>
</comment>
<dbReference type="SUPFAM" id="SSF52467">
    <property type="entry name" value="DHS-like NAD/FAD-binding domain"/>
    <property type="match status" value="1"/>
</dbReference>
<keyword evidence="6 12" id="KW-0808">Transferase</keyword>
<proteinExistence type="inferred from homology"/>
<dbReference type="Proteomes" id="UP000255036">
    <property type="component" value="Unassembled WGS sequence"/>
</dbReference>
<dbReference type="InterPro" id="IPR039368">
    <property type="entry name" value="AHAS_TPP"/>
</dbReference>
<dbReference type="PROSITE" id="PS00187">
    <property type="entry name" value="TPP_ENZYMES"/>
    <property type="match status" value="1"/>
</dbReference>
<dbReference type="Pfam" id="PF00205">
    <property type="entry name" value="TPP_enzyme_M"/>
    <property type="match status" value="1"/>
</dbReference>
<dbReference type="NCBIfam" id="TIGR00118">
    <property type="entry name" value="acolac_lg"/>
    <property type="match status" value="1"/>
</dbReference>
<feature type="domain" description="Thiamine pyrophosphate enzyme central" evidence="13">
    <location>
        <begin position="193"/>
        <end position="328"/>
    </location>
</feature>
<comment type="pathway">
    <text evidence="2 12">Amino-acid biosynthesis; L-valine biosynthesis; L-valine from pyruvate: step 1/4.</text>
</comment>
<dbReference type="Gene3D" id="3.40.50.970">
    <property type="match status" value="2"/>
</dbReference>
<dbReference type="Pfam" id="PF02776">
    <property type="entry name" value="TPP_enzyme_N"/>
    <property type="match status" value="1"/>
</dbReference>